<feature type="domain" description="Transcription regulator Rua1 C-terminal" evidence="1">
    <location>
        <begin position="150"/>
        <end position="252"/>
    </location>
</feature>
<reference evidence="2 3" key="1">
    <citation type="submission" date="2020-11" db="EMBL/GenBank/DDBJ databases">
        <title>Kefir isolates.</title>
        <authorList>
            <person name="Marcisauskas S."/>
            <person name="Kim Y."/>
            <person name="Blasche S."/>
        </authorList>
    </citation>
    <scope>NUCLEOTIDE SEQUENCE [LARGE SCALE GENOMIC DNA]</scope>
    <source>
        <strain evidence="2 3">OG2</strain>
    </source>
</reference>
<dbReference type="AlphaFoldDB" id="A0A9P6WAL4"/>
<dbReference type="Proteomes" id="UP000750334">
    <property type="component" value="Unassembled WGS sequence"/>
</dbReference>
<dbReference type="OrthoDB" id="3981139at2759"/>
<dbReference type="Pfam" id="PF14616">
    <property type="entry name" value="Rua1_C"/>
    <property type="match status" value="1"/>
</dbReference>
<sequence>MLETTPLNRKNQRVFCDITNVTNNEKNNNKSNIETLNELFQKNISISPIDDSNKTNSVFKFDCENCIFCKDNLSIIQYKQNKVFLPRVFQHHEIPEWLRARYLEIDPKFEFFVNSKFKTSPCNSLREQFDTKDDCCIGKKFEDTNWIDFKYSRIMNGDKEILCRFCYGKNWINESYIYEHLFGSHGIVTSYSDIHNNSMKISVRLLPLPINYKTESSDSCTVSRKTKVLCGICQEWIRLGNGSNSINRNNNIKESIKWSKLPGIHGFYENYFRHYISCKETEQNKIHFIP</sequence>
<dbReference type="InterPro" id="IPR028012">
    <property type="entry name" value="Rua1_C"/>
</dbReference>
<proteinExistence type="predicted"/>
<dbReference type="EMBL" id="PUHR01000064">
    <property type="protein sequence ID" value="KAG0668555.1"/>
    <property type="molecule type" value="Genomic_DNA"/>
</dbReference>
<organism evidence="2 3">
    <name type="scientific">Maudiozyma exigua</name>
    <name type="common">Yeast</name>
    <name type="synonym">Kazachstania exigua</name>
    <dbReference type="NCBI Taxonomy" id="34358"/>
    <lineage>
        <taxon>Eukaryota</taxon>
        <taxon>Fungi</taxon>
        <taxon>Dikarya</taxon>
        <taxon>Ascomycota</taxon>
        <taxon>Saccharomycotina</taxon>
        <taxon>Saccharomycetes</taxon>
        <taxon>Saccharomycetales</taxon>
        <taxon>Saccharomycetaceae</taxon>
        <taxon>Maudiozyma</taxon>
    </lineage>
</organism>
<evidence type="ECO:0000313" key="3">
    <source>
        <dbReference type="Proteomes" id="UP000750334"/>
    </source>
</evidence>
<evidence type="ECO:0000259" key="1">
    <source>
        <dbReference type="Pfam" id="PF14616"/>
    </source>
</evidence>
<comment type="caution">
    <text evidence="2">The sequence shown here is derived from an EMBL/GenBank/DDBJ whole genome shotgun (WGS) entry which is preliminary data.</text>
</comment>
<gene>
    <name evidence="2" type="ORF">C6P45_004587</name>
</gene>
<keyword evidence="3" id="KW-1185">Reference proteome</keyword>
<evidence type="ECO:0000313" key="2">
    <source>
        <dbReference type="EMBL" id="KAG0668555.1"/>
    </source>
</evidence>
<name>A0A9P6WAL4_MAUEX</name>
<protein>
    <recommendedName>
        <fullName evidence="1">Transcription regulator Rua1 C-terminal domain-containing protein</fullName>
    </recommendedName>
</protein>
<accession>A0A9P6WAL4</accession>